<dbReference type="OrthoDB" id="4476365at2"/>
<reference evidence="1 2" key="1">
    <citation type="submission" date="2019-06" db="EMBL/GenBank/DDBJ databases">
        <title>Whole genome shotgun sequence of Paenarthrobacter aurescens NBRC 12136.</title>
        <authorList>
            <person name="Hosoyama A."/>
            <person name="Uohara A."/>
            <person name="Ohji S."/>
            <person name="Ichikawa N."/>
        </authorList>
    </citation>
    <scope>NUCLEOTIDE SEQUENCE [LARGE SCALE GENOMIC DNA]</scope>
    <source>
        <strain evidence="1 2">NBRC 12136</strain>
    </source>
</reference>
<dbReference type="Proteomes" id="UP000317715">
    <property type="component" value="Unassembled WGS sequence"/>
</dbReference>
<dbReference type="EMBL" id="BJMD01000001">
    <property type="protein sequence ID" value="GEB17449.1"/>
    <property type="molecule type" value="Genomic_DNA"/>
</dbReference>
<evidence type="ECO:0000313" key="1">
    <source>
        <dbReference type="EMBL" id="GEB17449.1"/>
    </source>
</evidence>
<protein>
    <submittedName>
        <fullName evidence="1">Uncharacterized protein</fullName>
    </submittedName>
</protein>
<keyword evidence="2" id="KW-1185">Reference proteome</keyword>
<comment type="caution">
    <text evidence="1">The sequence shown here is derived from an EMBL/GenBank/DDBJ whole genome shotgun (WGS) entry which is preliminary data.</text>
</comment>
<dbReference type="Pfam" id="PF19381">
    <property type="entry name" value="DUF5956"/>
    <property type="match status" value="1"/>
</dbReference>
<accession>A0A4Y3NFF3</accession>
<proteinExistence type="predicted"/>
<dbReference type="RefSeq" id="WP_141280828.1">
    <property type="nucleotide sequence ID" value="NZ_BAAAWK010000001.1"/>
</dbReference>
<sequence>MTRDSWECAELSEAPQDWILATENGWGALVIWAAGPSNVARVHRASPDRFGLIVHRLPGGAEQRQPFRLTEADQASVDDDIDIYLAEAGIPPRPRGFDWFIRRPPNDDLDDETFWGLVWTATTARLPGDGLRPSTMAGPANEAMASLYRD</sequence>
<name>A0A4Y3NFF3_PAEAU</name>
<organism evidence="1 2">
    <name type="scientific">Paenarthrobacter aurescens</name>
    <name type="common">Arthrobacter aurescens</name>
    <dbReference type="NCBI Taxonomy" id="43663"/>
    <lineage>
        <taxon>Bacteria</taxon>
        <taxon>Bacillati</taxon>
        <taxon>Actinomycetota</taxon>
        <taxon>Actinomycetes</taxon>
        <taxon>Micrococcales</taxon>
        <taxon>Micrococcaceae</taxon>
        <taxon>Paenarthrobacter</taxon>
    </lineage>
</organism>
<dbReference type="GeneID" id="97302333"/>
<dbReference type="InterPro" id="IPR046000">
    <property type="entry name" value="DUF5956"/>
</dbReference>
<evidence type="ECO:0000313" key="2">
    <source>
        <dbReference type="Proteomes" id="UP000317715"/>
    </source>
</evidence>
<gene>
    <name evidence="1" type="ORF">AAU01_02040</name>
</gene>
<dbReference type="AlphaFoldDB" id="A0A4Y3NFF3"/>